<feature type="compositionally biased region" description="Pro residues" evidence="1">
    <location>
        <begin position="78"/>
        <end position="102"/>
    </location>
</feature>
<reference evidence="3 4" key="1">
    <citation type="submission" date="2021-02" db="EMBL/GenBank/DDBJ databases">
        <title>Niveibacterium changnyeongensis HC41.</title>
        <authorList>
            <person name="Kang M."/>
        </authorList>
    </citation>
    <scope>NUCLEOTIDE SEQUENCE [LARGE SCALE GENOMIC DNA]</scope>
    <source>
        <strain evidence="3 4">HC41</strain>
    </source>
</reference>
<evidence type="ECO:0000313" key="4">
    <source>
        <dbReference type="Proteomes" id="UP000663570"/>
    </source>
</evidence>
<accession>A0ABX7M5D5</accession>
<evidence type="ECO:0000256" key="1">
    <source>
        <dbReference type="SAM" id="MobiDB-lite"/>
    </source>
</evidence>
<evidence type="ECO:0000313" key="3">
    <source>
        <dbReference type="EMBL" id="QSI76957.1"/>
    </source>
</evidence>
<proteinExistence type="predicted"/>
<protein>
    <recommendedName>
        <fullName evidence="5">Prolin-rich transmembrane protein</fullName>
    </recommendedName>
</protein>
<evidence type="ECO:0008006" key="5">
    <source>
        <dbReference type="Google" id="ProtNLM"/>
    </source>
</evidence>
<dbReference type="RefSeq" id="WP_206254535.1">
    <property type="nucleotide sequence ID" value="NZ_CP071060.1"/>
</dbReference>
<organism evidence="3 4">
    <name type="scientific">Niveibacterium microcysteis</name>
    <dbReference type="NCBI Taxonomy" id="2811415"/>
    <lineage>
        <taxon>Bacteria</taxon>
        <taxon>Pseudomonadati</taxon>
        <taxon>Pseudomonadota</taxon>
        <taxon>Betaproteobacteria</taxon>
        <taxon>Rhodocyclales</taxon>
        <taxon>Rhodocyclaceae</taxon>
        <taxon>Niveibacterium</taxon>
    </lineage>
</organism>
<dbReference type="EMBL" id="CP071060">
    <property type="protein sequence ID" value="QSI76957.1"/>
    <property type="molecule type" value="Genomic_DNA"/>
</dbReference>
<sequence length="168" mass="17685">MTPKKRMAMLLAGFAVCAGLVIADRQSPAADDEVVQPVTRSAAMPAPRTVPASDEGGILALAPRTDYGKAGDGFFAPVRPPAPPPPPPAPPPPPPSAPPPPFAVIGKQLVDGKWEVFLAFGEASLIAHANERLDANWQVVAIRPPVMELEYLPLNQRTTLAIGANFDD</sequence>
<feature type="chain" id="PRO_5046719738" description="Prolin-rich transmembrane protein" evidence="2">
    <location>
        <begin position="24"/>
        <end position="168"/>
    </location>
</feature>
<feature type="region of interest" description="Disordered" evidence="1">
    <location>
        <begin position="27"/>
        <end position="102"/>
    </location>
</feature>
<dbReference type="Proteomes" id="UP000663570">
    <property type="component" value="Chromosome"/>
</dbReference>
<feature type="signal peptide" evidence="2">
    <location>
        <begin position="1"/>
        <end position="23"/>
    </location>
</feature>
<evidence type="ECO:0000256" key="2">
    <source>
        <dbReference type="SAM" id="SignalP"/>
    </source>
</evidence>
<gene>
    <name evidence="3" type="ORF">JY500_21335</name>
</gene>
<keyword evidence="4" id="KW-1185">Reference proteome</keyword>
<keyword evidence="2" id="KW-0732">Signal</keyword>
<name>A0ABX7M5D5_9RHOO</name>